<name>A0A0K2ZNS4_9XANT</name>
<dbReference type="AlphaFoldDB" id="A0A0K2ZNS4"/>
<dbReference type="SUPFAM" id="SSF52833">
    <property type="entry name" value="Thioredoxin-like"/>
    <property type="match status" value="1"/>
</dbReference>
<protein>
    <submittedName>
        <fullName evidence="1">Glutaredoxin</fullName>
    </submittedName>
</protein>
<organism evidence="1 2">
    <name type="scientific">Xanthomonas graminis pv. arrhenatheri LMG 727</name>
    <dbReference type="NCBI Taxonomy" id="1195923"/>
    <lineage>
        <taxon>Bacteria</taxon>
        <taxon>Pseudomonadati</taxon>
        <taxon>Pseudomonadota</taxon>
        <taxon>Gammaproteobacteria</taxon>
        <taxon>Lysobacterales</taxon>
        <taxon>Lysobacteraceae</taxon>
        <taxon>Xanthomonas</taxon>
        <taxon>Xanthomonas translucens group</taxon>
        <taxon>Xanthomonas graminis</taxon>
    </lineage>
</organism>
<keyword evidence="2" id="KW-1185">Reference proteome</keyword>
<sequence>MTMRPLLLCMLLLGIGGGVHSWWRSAQATSAPATLAAGDPWRLTGEDGIVMLAADWCGYCRRQQADFERAQVRYRVLDVEQEEGRLAAAALGREGVPITVIGQHVIDGYRIFDYFSAALDAHLLPLGYRVY</sequence>
<dbReference type="InterPro" id="IPR036249">
    <property type="entry name" value="Thioredoxin-like_sf"/>
</dbReference>
<reference evidence="2" key="1">
    <citation type="submission" date="2015-07" db="EMBL/GenBank/DDBJ databases">
        <authorList>
            <person name="Wibberg D."/>
        </authorList>
    </citation>
    <scope>NUCLEOTIDE SEQUENCE [LARGE SCALE GENOMIC DNA]</scope>
</reference>
<dbReference type="Proteomes" id="UP000046187">
    <property type="component" value="Unassembled WGS sequence"/>
</dbReference>
<dbReference type="PROSITE" id="PS51354">
    <property type="entry name" value="GLUTAREDOXIN_2"/>
    <property type="match status" value="1"/>
</dbReference>
<accession>A0A0K2ZNS4</accession>
<gene>
    <name evidence="1" type="ORF">XTALMG727_1964</name>
</gene>
<dbReference type="EMBL" id="CXOI01000029">
    <property type="protein sequence ID" value="CTP87258.1"/>
    <property type="molecule type" value="Genomic_DNA"/>
</dbReference>
<proteinExistence type="predicted"/>
<dbReference type="Gene3D" id="3.40.30.10">
    <property type="entry name" value="Glutaredoxin"/>
    <property type="match status" value="1"/>
</dbReference>
<evidence type="ECO:0000313" key="2">
    <source>
        <dbReference type="Proteomes" id="UP000046187"/>
    </source>
</evidence>
<evidence type="ECO:0000313" key="1">
    <source>
        <dbReference type="EMBL" id="CTP87258.1"/>
    </source>
</evidence>